<dbReference type="CDD" id="cd00108">
    <property type="entry name" value="KR"/>
    <property type="match status" value="1"/>
</dbReference>
<dbReference type="SUPFAM" id="SSF49265">
    <property type="entry name" value="Fibronectin type III"/>
    <property type="match status" value="2"/>
</dbReference>
<evidence type="ECO:0000256" key="10">
    <source>
        <dbReference type="PROSITE-ProRule" id="PRU00121"/>
    </source>
</evidence>
<comment type="subcellular location">
    <subcellularLocation>
        <location evidence="1">Membrane</location>
        <topology evidence="1">Single-pass type I membrane protein</topology>
    </subcellularLocation>
</comment>
<evidence type="ECO:0000256" key="7">
    <source>
        <dbReference type="ARBA" id="ARBA00023136"/>
    </source>
</evidence>
<dbReference type="Pfam" id="PF00041">
    <property type="entry name" value="fn3"/>
    <property type="match status" value="3"/>
</dbReference>
<evidence type="ECO:0000256" key="4">
    <source>
        <dbReference type="ARBA" id="ARBA00022729"/>
    </source>
</evidence>
<keyword evidence="5" id="KW-0904">Protein phosphatase</keyword>
<dbReference type="InterPro" id="IPR038178">
    <property type="entry name" value="Kringle_sf"/>
</dbReference>
<dbReference type="PRINTS" id="PR00700">
    <property type="entry name" value="PRTYPHPHTASE"/>
</dbReference>
<dbReference type="PROSITE" id="PS50055">
    <property type="entry name" value="TYR_PHOSPHATASE_PTP"/>
    <property type="match status" value="1"/>
</dbReference>
<dbReference type="OrthoDB" id="10253954at2759"/>
<sequence length="1192" mass="133956">MVIRKETDLSFADDLHVFMRRQCPVGYFGFQCRFRCRCRANDDCNKVTGGCPRGCAYGFWGPGCQLSNRCFYNGQKRSYMGTINRTREGMACQAWGVQLPHEHTYEQTDFPDGRYPDNHCRTTSDSSMPWCYTIDPTKRWSYCDITNCVCPAGLFGHSCSKMCHCKDPTEMCDTMFGMCKSSCDEGWEGFDCQTPAPCPQNRYGWSCESECKCRNSSHCHRFTGPTEACQCRPGFFNPPHCEPVTKPRIVEFTNREVNPNQPSEFNCTVSAFPTPLESDIRLQAPDRRSVTLVRSVELPDYSYTRMNTFMYVRPDERYTCFVQGTAGTTSLTAHVKVFELPRLLAPPGVVHGSITANNATIEWRKWNPERGDPGHPEILWYNVYVRSATENVRMAGIVYHAFCQEKCRYTLTGLQPNTRYFVYLTVRREGNGGDGPEGPTIHLTTKCAAPHQPPAIETLTAELEYNASVPLTRLIIRWNDPPRDSISCNRIAKYVVEMAPPPGQGETRSWELPGGTNRMLSVPGLQPFTEYCVSLYLQTDAGYSSPRSDQACIVTPQTTPAAPLDLKVVRTSSTSVTFSWSRPEPVRGNISLYRVLFWPLNSTGAKGVEWRSNNRYVEYTLTGLRPLTTYQLQVQAVNEAGTGEGTPALTFSTLEDVPGPVRGLRNVSRTQHSIRFEWQPPSNPGGKLLHYSVACDMVKTLIGGQPVLSKELQVGAGTNREIVNGLSAATLYNCSVRASTAKGPGQPATILVWTEAEDPRTPIAPIIKSVTDTTVTLDIHHSGDLAVSFYRVIVERLDHHRGTERRRRHTPSHLHDLETNFQTAVRDGLSAYITAQLSRQQVGGAFTVGDNETYDGFFNGPLQRQASYDLWLVAFSSVDGTRRESYAKTESPVIVRAMTAQPPSSHVPVIVGVLIVFIFLILTFAVLLIVWRRRNLSSEREKSELPSFGPTILPEPDSSPPPTPISEGACLLSSLDHVSTEAEPLLEHSSQRVQDAEPVYSNVGIGLQSVPPIKVEDLWDYIRNNKSNDMEGLRREYRMLPAGLIASCEVARKEENKLKNRYGNIIACPNTPTLQDVWRMVWRENSKTLIMLTNLTETGKKKCEQYWPDEEEGCRQYGPISVQLLDTDELPDFTIRTFLLTKGGQSKYLKQFHFTTWPDHGVPRFGHSLLLFRQKIRAYDNLDAGPVIVHCR</sequence>
<dbReference type="GO" id="GO:0004725">
    <property type="term" value="F:protein tyrosine phosphatase activity"/>
    <property type="evidence" value="ECO:0007669"/>
    <property type="project" value="InterPro"/>
</dbReference>
<dbReference type="PRINTS" id="PR00018">
    <property type="entry name" value="KRINGLE"/>
</dbReference>
<evidence type="ECO:0008006" key="19">
    <source>
        <dbReference type="Google" id="ProtNLM"/>
    </source>
</evidence>
<evidence type="ECO:0000256" key="11">
    <source>
        <dbReference type="SAM" id="MobiDB-lite"/>
    </source>
</evidence>
<dbReference type="InterPro" id="IPR029021">
    <property type="entry name" value="Prot-tyrosine_phosphatase-like"/>
</dbReference>
<accession>A0A2T7NP75</accession>
<dbReference type="InterPro" id="IPR000242">
    <property type="entry name" value="PTP_cat"/>
</dbReference>
<feature type="domain" description="Fibronectin type-III" evidence="16">
    <location>
        <begin position="450"/>
        <end position="558"/>
    </location>
</feature>
<evidence type="ECO:0000259" key="13">
    <source>
        <dbReference type="PROSITE" id="PS50055"/>
    </source>
</evidence>
<dbReference type="CDD" id="cd00063">
    <property type="entry name" value="FN3"/>
    <property type="match status" value="4"/>
</dbReference>
<reference evidence="17 18" key="1">
    <citation type="submission" date="2018-04" db="EMBL/GenBank/DDBJ databases">
        <title>The genome of golden apple snail Pomacea canaliculata provides insight into stress tolerance and invasive adaptation.</title>
        <authorList>
            <person name="Liu C."/>
            <person name="Liu B."/>
            <person name="Ren Y."/>
            <person name="Zhang Y."/>
            <person name="Wang H."/>
            <person name="Li S."/>
            <person name="Jiang F."/>
            <person name="Yin L."/>
            <person name="Zhang G."/>
            <person name="Qian W."/>
            <person name="Fan W."/>
        </authorList>
    </citation>
    <scope>NUCLEOTIDE SEQUENCE [LARGE SCALE GENOMIC DNA]</scope>
    <source>
        <strain evidence="17">SZHN2017</strain>
        <tissue evidence="17">Muscle</tissue>
    </source>
</reference>
<dbReference type="EMBL" id="PZQS01000010">
    <property type="protein sequence ID" value="PVD22956.1"/>
    <property type="molecule type" value="Genomic_DNA"/>
</dbReference>
<comment type="caution">
    <text evidence="17">The sequence shown here is derived from an EMBL/GenBank/DDBJ whole genome shotgun (WGS) entry which is preliminary data.</text>
</comment>
<dbReference type="PROSITE" id="PS50070">
    <property type="entry name" value="KRINGLE_2"/>
    <property type="match status" value="1"/>
</dbReference>
<evidence type="ECO:0000256" key="6">
    <source>
        <dbReference type="ARBA" id="ARBA00022989"/>
    </source>
</evidence>
<keyword evidence="5" id="KW-0378">Hydrolase</keyword>
<dbReference type="CDD" id="cd00047">
    <property type="entry name" value="PTPc"/>
    <property type="match status" value="1"/>
</dbReference>
<keyword evidence="8 10" id="KW-1015">Disulfide bond</keyword>
<comment type="caution">
    <text evidence="10">Lacks conserved residue(s) required for the propagation of feature annotation.</text>
</comment>
<keyword evidence="18" id="KW-1185">Reference proteome</keyword>
<dbReference type="PROSITE" id="PS50835">
    <property type="entry name" value="IG_LIKE"/>
    <property type="match status" value="1"/>
</dbReference>
<dbReference type="InterPro" id="IPR000001">
    <property type="entry name" value="Kringle"/>
</dbReference>
<dbReference type="Gene3D" id="2.170.300.10">
    <property type="entry name" value="Tie2 ligand-binding domain superfamily"/>
    <property type="match status" value="1"/>
</dbReference>
<proteinExistence type="predicted"/>
<feature type="disulfide bond" evidence="10">
    <location>
        <begin position="92"/>
        <end position="131"/>
    </location>
</feature>
<keyword evidence="2 10" id="KW-0420">Kringle</keyword>
<feature type="domain" description="Ig-like" evidence="15">
    <location>
        <begin position="247"/>
        <end position="332"/>
    </location>
</feature>
<dbReference type="SUPFAM" id="SSF57440">
    <property type="entry name" value="Kringle-like"/>
    <property type="match status" value="1"/>
</dbReference>
<gene>
    <name evidence="17" type="ORF">C0Q70_16216</name>
</gene>
<dbReference type="Pfam" id="PF00102">
    <property type="entry name" value="Y_phosphatase"/>
    <property type="match status" value="1"/>
</dbReference>
<keyword evidence="7 12" id="KW-0472">Membrane</keyword>
<feature type="domain" description="Fibronectin type-III" evidence="16">
    <location>
        <begin position="562"/>
        <end position="656"/>
    </location>
</feature>
<dbReference type="PANTHER" id="PTHR46957">
    <property type="entry name" value="CYTOKINE RECEPTOR"/>
    <property type="match status" value="1"/>
</dbReference>
<dbReference type="Gene3D" id="2.60.40.10">
    <property type="entry name" value="Immunoglobulins"/>
    <property type="match status" value="4"/>
</dbReference>
<dbReference type="GO" id="GO:0016020">
    <property type="term" value="C:membrane"/>
    <property type="evidence" value="ECO:0007669"/>
    <property type="project" value="UniProtKB-SubCell"/>
</dbReference>
<organism evidence="17 18">
    <name type="scientific">Pomacea canaliculata</name>
    <name type="common">Golden apple snail</name>
    <dbReference type="NCBI Taxonomy" id="400727"/>
    <lineage>
        <taxon>Eukaryota</taxon>
        <taxon>Metazoa</taxon>
        <taxon>Spiralia</taxon>
        <taxon>Lophotrochozoa</taxon>
        <taxon>Mollusca</taxon>
        <taxon>Gastropoda</taxon>
        <taxon>Caenogastropoda</taxon>
        <taxon>Architaenioglossa</taxon>
        <taxon>Ampullarioidea</taxon>
        <taxon>Ampullariidae</taxon>
        <taxon>Pomacea</taxon>
    </lineage>
</organism>
<keyword evidence="4" id="KW-0732">Signal</keyword>
<evidence type="ECO:0000259" key="14">
    <source>
        <dbReference type="PROSITE" id="PS50070"/>
    </source>
</evidence>
<dbReference type="SUPFAM" id="SSF52799">
    <property type="entry name" value="(Phosphotyrosine protein) phosphatases II"/>
    <property type="match status" value="1"/>
</dbReference>
<feature type="region of interest" description="Disordered" evidence="11">
    <location>
        <begin position="944"/>
        <end position="966"/>
    </location>
</feature>
<dbReference type="InterPro" id="IPR013783">
    <property type="entry name" value="Ig-like_fold"/>
</dbReference>
<dbReference type="InterPro" id="IPR057598">
    <property type="entry name" value="Fn3_PTPRU"/>
</dbReference>
<evidence type="ECO:0000259" key="15">
    <source>
        <dbReference type="PROSITE" id="PS50835"/>
    </source>
</evidence>
<evidence type="ECO:0000256" key="3">
    <source>
        <dbReference type="ARBA" id="ARBA00022692"/>
    </source>
</evidence>
<feature type="domain" description="Fibronectin type-III" evidence="16">
    <location>
        <begin position="657"/>
        <end position="759"/>
    </location>
</feature>
<dbReference type="Pfam" id="PF00051">
    <property type="entry name" value="Kringle"/>
    <property type="match status" value="1"/>
</dbReference>
<keyword evidence="6 12" id="KW-1133">Transmembrane helix</keyword>
<evidence type="ECO:0000259" key="16">
    <source>
        <dbReference type="PROSITE" id="PS50853"/>
    </source>
</evidence>
<feature type="domain" description="Fibronectin type-III" evidence="16">
    <location>
        <begin position="346"/>
        <end position="448"/>
    </location>
</feature>
<dbReference type="SMART" id="SM00194">
    <property type="entry name" value="PTPc"/>
    <property type="match status" value="1"/>
</dbReference>
<feature type="transmembrane region" description="Helical" evidence="12">
    <location>
        <begin position="909"/>
        <end position="931"/>
    </location>
</feature>
<dbReference type="SUPFAM" id="SSF48726">
    <property type="entry name" value="Immunoglobulin"/>
    <property type="match status" value="1"/>
</dbReference>
<dbReference type="InterPro" id="IPR050713">
    <property type="entry name" value="RTP_Phos/Ushers"/>
</dbReference>
<dbReference type="Gene3D" id="3.90.190.10">
    <property type="entry name" value="Protein tyrosine phosphatase superfamily"/>
    <property type="match status" value="2"/>
</dbReference>
<name>A0A2T7NP75_POMCA</name>
<dbReference type="InterPro" id="IPR003961">
    <property type="entry name" value="FN3_dom"/>
</dbReference>
<dbReference type="Gene3D" id="2.40.20.10">
    <property type="entry name" value="Plasminogen Kringle 4"/>
    <property type="match status" value="1"/>
</dbReference>
<dbReference type="PROSITE" id="PS50853">
    <property type="entry name" value="FN3"/>
    <property type="match status" value="4"/>
</dbReference>
<feature type="domain" description="Tyrosine-protein phosphatase" evidence="13">
    <location>
        <begin position="992"/>
        <end position="1192"/>
    </location>
</feature>
<evidence type="ECO:0000256" key="1">
    <source>
        <dbReference type="ARBA" id="ARBA00004479"/>
    </source>
</evidence>
<evidence type="ECO:0000313" key="17">
    <source>
        <dbReference type="EMBL" id="PVD22956.1"/>
    </source>
</evidence>
<keyword evidence="3 12" id="KW-0812">Transmembrane</keyword>
<dbReference type="InterPro" id="IPR007110">
    <property type="entry name" value="Ig-like_dom"/>
</dbReference>
<evidence type="ECO:0000256" key="5">
    <source>
        <dbReference type="ARBA" id="ARBA00022912"/>
    </source>
</evidence>
<dbReference type="PANTHER" id="PTHR46957:SF3">
    <property type="entry name" value="CYTOKINE RECEPTOR"/>
    <property type="match status" value="1"/>
</dbReference>
<dbReference type="AlphaFoldDB" id="A0A2T7NP75"/>
<dbReference type="InterPro" id="IPR013806">
    <property type="entry name" value="Kringle-like"/>
</dbReference>
<dbReference type="InterPro" id="IPR036116">
    <property type="entry name" value="FN3_sf"/>
</dbReference>
<dbReference type="STRING" id="400727.A0A2T7NP75"/>
<evidence type="ECO:0000313" key="18">
    <source>
        <dbReference type="Proteomes" id="UP000245119"/>
    </source>
</evidence>
<feature type="domain" description="Kringle" evidence="14">
    <location>
        <begin position="72"/>
        <end position="148"/>
    </location>
</feature>
<keyword evidence="9" id="KW-0325">Glycoprotein</keyword>
<dbReference type="SMART" id="SM00130">
    <property type="entry name" value="KR"/>
    <property type="match status" value="1"/>
</dbReference>
<evidence type="ECO:0000256" key="2">
    <source>
        <dbReference type="ARBA" id="ARBA00022572"/>
    </source>
</evidence>
<dbReference type="InterPro" id="IPR036179">
    <property type="entry name" value="Ig-like_dom_sf"/>
</dbReference>
<evidence type="ECO:0000256" key="12">
    <source>
        <dbReference type="SAM" id="Phobius"/>
    </source>
</evidence>
<protein>
    <recommendedName>
        <fullName evidence="19">Protein-tyrosine-phosphatase</fullName>
    </recommendedName>
</protein>
<dbReference type="Pfam" id="PF23144">
    <property type="entry name" value="Fn3_PTPRU"/>
    <property type="match status" value="1"/>
</dbReference>
<feature type="disulfide bond" evidence="10">
    <location>
        <begin position="120"/>
        <end position="143"/>
    </location>
</feature>
<evidence type="ECO:0000256" key="9">
    <source>
        <dbReference type="ARBA" id="ARBA00023180"/>
    </source>
</evidence>
<dbReference type="Proteomes" id="UP000245119">
    <property type="component" value="Linkage Group LG10"/>
</dbReference>
<dbReference type="SMART" id="SM00060">
    <property type="entry name" value="FN3"/>
    <property type="match status" value="5"/>
</dbReference>
<evidence type="ECO:0000256" key="8">
    <source>
        <dbReference type="ARBA" id="ARBA00023157"/>
    </source>
</evidence>